<comment type="caution">
    <text evidence="1">The sequence shown here is derived from an EMBL/GenBank/DDBJ whole genome shotgun (WGS) entry which is preliminary data.</text>
</comment>
<evidence type="ECO:0000313" key="2">
    <source>
        <dbReference type="Proteomes" id="UP000273516"/>
    </source>
</evidence>
<dbReference type="Proteomes" id="UP000273516">
    <property type="component" value="Unassembled WGS sequence"/>
</dbReference>
<accession>A0A3M0M7N4</accession>
<proteinExistence type="predicted"/>
<dbReference type="AlphaFoldDB" id="A0A3M0M7N4"/>
<dbReference type="EMBL" id="QOKZ01000009">
    <property type="protein sequence ID" value="RMC32464.1"/>
    <property type="molecule type" value="Genomic_DNA"/>
</dbReference>
<name>A0A3M0M7N4_9RHOB</name>
<evidence type="ECO:0000313" key="1">
    <source>
        <dbReference type="EMBL" id="RMC32464.1"/>
    </source>
</evidence>
<sequence>MVGNKIILNQFVDQGLAGIGQRATIRRSGVQTVPSGEAGRMPAGVATVLRSGETIDLIGFRG</sequence>
<organism evidence="1 2">
    <name type="scientific">Paracoccus alkanivorans</name>
    <dbReference type="NCBI Taxonomy" id="2116655"/>
    <lineage>
        <taxon>Bacteria</taxon>
        <taxon>Pseudomonadati</taxon>
        <taxon>Pseudomonadota</taxon>
        <taxon>Alphaproteobacteria</taxon>
        <taxon>Rhodobacterales</taxon>
        <taxon>Paracoccaceae</taxon>
        <taxon>Paracoccus</taxon>
    </lineage>
</organism>
<protein>
    <submittedName>
        <fullName evidence="1">Uncharacterized protein</fullName>
    </submittedName>
</protein>
<keyword evidence="2" id="KW-1185">Reference proteome</keyword>
<reference evidence="1 2" key="1">
    <citation type="submission" date="2018-07" db="EMBL/GenBank/DDBJ databases">
        <authorList>
            <person name="Zhang Y."/>
            <person name="Wang L."/>
            <person name="Ma S."/>
        </authorList>
    </citation>
    <scope>NUCLEOTIDE SEQUENCE [LARGE SCALE GENOMIC DNA]</scope>
    <source>
        <strain evidence="1 2">4-2</strain>
    </source>
</reference>
<gene>
    <name evidence="1" type="ORF">C9E81_19000</name>
</gene>